<keyword evidence="2" id="KW-1185">Reference proteome</keyword>
<evidence type="ECO:0000313" key="2">
    <source>
        <dbReference type="Proteomes" id="UP001176960"/>
    </source>
</evidence>
<organism evidence="1 2">
    <name type="scientific">Brytella acorum</name>
    <dbReference type="NCBI Taxonomy" id="2959299"/>
    <lineage>
        <taxon>Bacteria</taxon>
        <taxon>Pseudomonadati</taxon>
        <taxon>Pseudomonadota</taxon>
        <taxon>Alphaproteobacteria</taxon>
        <taxon>Acetobacterales</taxon>
        <taxon>Acetobacteraceae</taxon>
        <taxon>Brytella</taxon>
    </lineage>
</organism>
<dbReference type="AlphaFoldDB" id="A0AA35UWC7"/>
<proteinExistence type="predicted"/>
<dbReference type="RefSeq" id="WP_289841204.1">
    <property type="nucleotide sequence ID" value="NZ_CATKSH010000009.1"/>
</dbReference>
<sequence>MTCRSGSPAKPPEEPEVSEAFLALLDSDHVSARTRTIMRQRMATPDVVAVGHVLSPVLLEQLRCVVSRVLPQERVFGTAAIDLAARIALRLGSGGDGWRFAILPPDKRAYELALETLDGAARRQHGNALETLPNDALDALLAQIVPGLPSDGPLNADQMRAWFSDLRADAVQIFMSYPATQAAFGISAIATGGDDIIQGFSRIGTDQRDAWEPQA</sequence>
<reference evidence="1" key="1">
    <citation type="submission" date="2023-03" db="EMBL/GenBank/DDBJ databases">
        <authorList>
            <person name="Cleenwerck I."/>
        </authorList>
    </citation>
    <scope>NUCLEOTIDE SEQUENCE</scope>
    <source>
        <strain evidence="1">LMG 32879</strain>
    </source>
</reference>
<name>A0AA35UWC7_9PROT</name>
<accession>A0AA35UWC7</accession>
<dbReference type="Pfam" id="PF13618">
    <property type="entry name" value="Gluconate_2-dh3"/>
    <property type="match status" value="1"/>
</dbReference>
<dbReference type="InterPro" id="IPR027056">
    <property type="entry name" value="Gluconate_2DH_su3"/>
</dbReference>
<dbReference type="EMBL" id="CATKSH010000009">
    <property type="protein sequence ID" value="CAI9120894.1"/>
    <property type="molecule type" value="Genomic_DNA"/>
</dbReference>
<evidence type="ECO:0000313" key="1">
    <source>
        <dbReference type="EMBL" id="CAI9120894.1"/>
    </source>
</evidence>
<protein>
    <submittedName>
        <fullName evidence="1">Gluconate 2-dehydrogenase subunit 3 family protein</fullName>
    </submittedName>
</protein>
<comment type="caution">
    <text evidence="1">The sequence shown here is derived from an EMBL/GenBank/DDBJ whole genome shotgun (WGS) entry which is preliminary data.</text>
</comment>
<gene>
    <name evidence="1" type="ORF">LMG32879_001734</name>
</gene>
<dbReference type="Proteomes" id="UP001176960">
    <property type="component" value="Unassembled WGS sequence"/>
</dbReference>